<accession>A0A8X6Q2Y1</accession>
<dbReference type="InterPro" id="IPR042099">
    <property type="entry name" value="ANL_N_sf"/>
</dbReference>
<feature type="domain" description="Acetyl-coenzyme A synthetase N-terminal" evidence="1">
    <location>
        <begin position="69"/>
        <end position="126"/>
    </location>
</feature>
<gene>
    <name evidence="2" type="primary">aacs</name>
    <name evidence="2" type="ORF">NPIL_162121</name>
</gene>
<dbReference type="Pfam" id="PF16177">
    <property type="entry name" value="ACAS_N"/>
    <property type="match status" value="1"/>
</dbReference>
<evidence type="ECO:0000259" key="1">
    <source>
        <dbReference type="Pfam" id="PF16177"/>
    </source>
</evidence>
<feature type="non-terminal residue" evidence="2">
    <location>
        <position position="1"/>
    </location>
</feature>
<dbReference type="Proteomes" id="UP000887013">
    <property type="component" value="Unassembled WGS sequence"/>
</dbReference>
<sequence length="140" mass="16887">MLRRRVRELQELLFVVYLYKLVVSLKGQMYHRKFTDVPVVWKPNENSGKIMKKFKKIVEDKYMVKLDGYMDLYKWSTENLCEFWAEMWDFVGIISSKRFDTVLDLNAPMNDLPKWYEGAKLNFAENLLKYRDDKIAIIQD</sequence>
<organism evidence="2 3">
    <name type="scientific">Nephila pilipes</name>
    <name type="common">Giant wood spider</name>
    <name type="synonym">Nephila maculata</name>
    <dbReference type="NCBI Taxonomy" id="299642"/>
    <lineage>
        <taxon>Eukaryota</taxon>
        <taxon>Metazoa</taxon>
        <taxon>Ecdysozoa</taxon>
        <taxon>Arthropoda</taxon>
        <taxon>Chelicerata</taxon>
        <taxon>Arachnida</taxon>
        <taxon>Araneae</taxon>
        <taxon>Araneomorphae</taxon>
        <taxon>Entelegynae</taxon>
        <taxon>Araneoidea</taxon>
        <taxon>Nephilidae</taxon>
        <taxon>Nephila</taxon>
    </lineage>
</organism>
<evidence type="ECO:0000313" key="2">
    <source>
        <dbReference type="EMBL" id="GFT93874.1"/>
    </source>
</evidence>
<dbReference type="OrthoDB" id="6431121at2759"/>
<dbReference type="AlphaFoldDB" id="A0A8X6Q2Y1"/>
<evidence type="ECO:0000313" key="3">
    <source>
        <dbReference type="Proteomes" id="UP000887013"/>
    </source>
</evidence>
<proteinExistence type="predicted"/>
<dbReference type="GO" id="GO:0030729">
    <property type="term" value="F:acetoacetate-CoA ligase activity"/>
    <property type="evidence" value="ECO:0007669"/>
    <property type="project" value="TreeGrafter"/>
</dbReference>
<dbReference type="PANTHER" id="PTHR42921:SF1">
    <property type="entry name" value="ACETOACETYL-COA SYNTHETASE"/>
    <property type="match status" value="1"/>
</dbReference>
<dbReference type="InterPro" id="IPR032387">
    <property type="entry name" value="ACAS_N"/>
</dbReference>
<reference evidence="2" key="1">
    <citation type="submission" date="2020-08" db="EMBL/GenBank/DDBJ databases">
        <title>Multicomponent nature underlies the extraordinary mechanical properties of spider dragline silk.</title>
        <authorList>
            <person name="Kono N."/>
            <person name="Nakamura H."/>
            <person name="Mori M."/>
            <person name="Yoshida Y."/>
            <person name="Ohtoshi R."/>
            <person name="Malay A.D."/>
            <person name="Moran D.A.P."/>
            <person name="Tomita M."/>
            <person name="Numata K."/>
            <person name="Arakawa K."/>
        </authorList>
    </citation>
    <scope>NUCLEOTIDE SEQUENCE</scope>
</reference>
<comment type="caution">
    <text evidence="2">The sequence shown here is derived from an EMBL/GenBank/DDBJ whole genome shotgun (WGS) entry which is preliminary data.</text>
</comment>
<keyword evidence="3" id="KW-1185">Reference proteome</keyword>
<dbReference type="EMBL" id="BMAW01121429">
    <property type="protein sequence ID" value="GFT93874.1"/>
    <property type="molecule type" value="Genomic_DNA"/>
</dbReference>
<dbReference type="PANTHER" id="PTHR42921">
    <property type="entry name" value="ACETOACETYL-COA SYNTHETASE"/>
    <property type="match status" value="1"/>
</dbReference>
<name>A0A8X6Q2Y1_NEPPI</name>
<dbReference type="Gene3D" id="3.40.50.12780">
    <property type="entry name" value="N-terminal domain of ligase-like"/>
    <property type="match status" value="1"/>
</dbReference>
<protein>
    <submittedName>
        <fullName evidence="2">Acetoacetyl-CoA synthetase</fullName>
    </submittedName>
</protein>